<dbReference type="AlphaFoldDB" id="X1F7I8"/>
<gene>
    <name evidence="2" type="ORF">S01H4_58745</name>
</gene>
<accession>X1F7I8</accession>
<sequence length="78" mass="8950">MKTKRRNDLDICADILKVATGGARKTRIVYQANLNFRIVKGYLERLIELGLLCFEAPCYHATPRGSRFVDDFERLFAA</sequence>
<comment type="caution">
    <text evidence="2">The sequence shown here is derived from an EMBL/GenBank/DDBJ whole genome shotgun (WGS) entry which is preliminary data.</text>
</comment>
<organism evidence="2">
    <name type="scientific">marine sediment metagenome</name>
    <dbReference type="NCBI Taxonomy" id="412755"/>
    <lineage>
        <taxon>unclassified sequences</taxon>
        <taxon>metagenomes</taxon>
        <taxon>ecological metagenomes</taxon>
    </lineage>
</organism>
<reference evidence="2" key="1">
    <citation type="journal article" date="2014" name="Front. Microbiol.">
        <title>High frequency of phylogenetically diverse reductive dehalogenase-homologous genes in deep subseafloor sedimentary metagenomes.</title>
        <authorList>
            <person name="Kawai M."/>
            <person name="Futagami T."/>
            <person name="Toyoda A."/>
            <person name="Takaki Y."/>
            <person name="Nishi S."/>
            <person name="Hori S."/>
            <person name="Arai W."/>
            <person name="Tsubouchi T."/>
            <person name="Morono Y."/>
            <person name="Uchiyama I."/>
            <person name="Ito T."/>
            <person name="Fujiyama A."/>
            <person name="Inagaki F."/>
            <person name="Takami H."/>
        </authorList>
    </citation>
    <scope>NUCLEOTIDE SEQUENCE</scope>
    <source>
        <strain evidence="2">Expedition CK06-06</strain>
    </source>
</reference>
<evidence type="ECO:0000259" key="1">
    <source>
        <dbReference type="Pfam" id="PF14947"/>
    </source>
</evidence>
<dbReference type="InterPro" id="IPR036388">
    <property type="entry name" value="WH-like_DNA-bd_sf"/>
</dbReference>
<dbReference type="Gene3D" id="1.10.10.10">
    <property type="entry name" value="Winged helix-like DNA-binding domain superfamily/Winged helix DNA-binding domain"/>
    <property type="match status" value="1"/>
</dbReference>
<evidence type="ECO:0000313" key="2">
    <source>
        <dbReference type="EMBL" id="GAH16763.1"/>
    </source>
</evidence>
<dbReference type="InterPro" id="IPR038723">
    <property type="entry name" value="ArnR1-like_HTH"/>
</dbReference>
<dbReference type="Pfam" id="PF14947">
    <property type="entry name" value="HTH_45"/>
    <property type="match status" value="1"/>
</dbReference>
<feature type="domain" description="ArnR1-like winged helix-turn-helix" evidence="1">
    <location>
        <begin position="5"/>
        <end position="76"/>
    </location>
</feature>
<proteinExistence type="predicted"/>
<name>X1F7I8_9ZZZZ</name>
<dbReference type="EMBL" id="BART01034354">
    <property type="protein sequence ID" value="GAH16763.1"/>
    <property type="molecule type" value="Genomic_DNA"/>
</dbReference>
<protein>
    <recommendedName>
        <fullName evidence="1">ArnR1-like winged helix-turn-helix domain-containing protein</fullName>
    </recommendedName>
</protein>
<dbReference type="SUPFAM" id="SSF46785">
    <property type="entry name" value="Winged helix' DNA-binding domain"/>
    <property type="match status" value="1"/>
</dbReference>
<dbReference type="InterPro" id="IPR036390">
    <property type="entry name" value="WH_DNA-bd_sf"/>
</dbReference>